<gene>
    <name evidence="2" type="ORF">B0H17DRAFT_924489</name>
</gene>
<dbReference type="AlphaFoldDB" id="A0AAD7GMF3"/>
<dbReference type="Pfam" id="PF18759">
    <property type="entry name" value="Plavaka"/>
    <property type="match status" value="1"/>
</dbReference>
<proteinExistence type="predicted"/>
<organism evidence="2 3">
    <name type="scientific">Mycena rosella</name>
    <name type="common">Pink bonnet</name>
    <name type="synonym">Agaricus rosellus</name>
    <dbReference type="NCBI Taxonomy" id="1033263"/>
    <lineage>
        <taxon>Eukaryota</taxon>
        <taxon>Fungi</taxon>
        <taxon>Dikarya</taxon>
        <taxon>Basidiomycota</taxon>
        <taxon>Agaricomycotina</taxon>
        <taxon>Agaricomycetes</taxon>
        <taxon>Agaricomycetidae</taxon>
        <taxon>Agaricales</taxon>
        <taxon>Marasmiineae</taxon>
        <taxon>Mycenaceae</taxon>
        <taxon>Mycena</taxon>
    </lineage>
</organism>
<sequence>MPYLIRTDLDSPPGSPRLNLREHSEDEAERENPNLPRPSKASVEIKPVFHPHSKRPPIFQSFPDYVASDISVHAPVNSTPWKPFRTRLDFEVAEFCELAMLNTEMTETLITLIRRCGNNIKNFTIANHSELDKLWGLASHKCTEFVEDTIAVPYKEENRTYKTYTRPIWDWVLSLVQDPRLASCFVWDAEKAYRYNGDTYVRFYHEPWTADAFWAVQSALPNHPDAKVLGLIIYADKSKLSTFGTEKAYAVVARVANILVPIRNSTQFGGGQVVGHQPVVCLPILKNGVTIHYFQVKDDTQENNKPGFSNFKNVVWHAAFWKLLESLVHHSKVGSWTQCGDDLRRWLWPMILILASDYEEACVMALIRGLNALYPCPICFVPWNEQSDLSTEHPKRTGQESEIILEKARAFRTAAEREQLLKDNSLCDVENVFWKINNTDPHAACSFDRLHAYGGLWTDHLFAQIKLRVTEKGRNAIAKIDKQMSSMPRWRGLNHFDAVMNITFNDGSKNEDIAKMVLFAAHNVLVDVPGVQLLQCVRSFLELNMYVSLEVHTSKTIAAGERELLIFDDITKAWKYLYGDKSWNFPKMHSHQHVFDDIKNKGATRNFGTKISESMHGPIRQTYHRLTNFKNVTPQLIKHDHRRAVGLFIREQLEVLDAPGDSECPPDQETEILSNISIGSKLKPITFSVIEDTNSGDAAFARFCVRFADFLSDFLQAYGYNLPDGKRIRFEQNDTLVPFQFLKVHYEHLGNWTSSADYLRCNPSFHGHPRYDGALVKTTDGHIFVQLIYMFSCTVEKKSHPFGLVLPLDTRAIGRKDRLLRFHRLHAKPRKNAEFISAHSIIRGVLLAPDFDNYGEFLIVDIVDTDISLRLKDMYPDRC</sequence>
<evidence type="ECO:0000313" key="3">
    <source>
        <dbReference type="Proteomes" id="UP001221757"/>
    </source>
</evidence>
<reference evidence="2" key="1">
    <citation type="submission" date="2023-03" db="EMBL/GenBank/DDBJ databases">
        <title>Massive genome expansion in bonnet fungi (Mycena s.s.) driven by repeated elements and novel gene families across ecological guilds.</title>
        <authorList>
            <consortium name="Lawrence Berkeley National Laboratory"/>
            <person name="Harder C.B."/>
            <person name="Miyauchi S."/>
            <person name="Viragh M."/>
            <person name="Kuo A."/>
            <person name="Thoen E."/>
            <person name="Andreopoulos B."/>
            <person name="Lu D."/>
            <person name="Skrede I."/>
            <person name="Drula E."/>
            <person name="Henrissat B."/>
            <person name="Morin E."/>
            <person name="Kohler A."/>
            <person name="Barry K."/>
            <person name="LaButti K."/>
            <person name="Morin E."/>
            <person name="Salamov A."/>
            <person name="Lipzen A."/>
            <person name="Mereny Z."/>
            <person name="Hegedus B."/>
            <person name="Baldrian P."/>
            <person name="Stursova M."/>
            <person name="Weitz H."/>
            <person name="Taylor A."/>
            <person name="Grigoriev I.V."/>
            <person name="Nagy L.G."/>
            <person name="Martin F."/>
            <person name="Kauserud H."/>
        </authorList>
    </citation>
    <scope>NUCLEOTIDE SEQUENCE</scope>
    <source>
        <strain evidence="2">CBHHK067</strain>
    </source>
</reference>
<accession>A0AAD7GMF3</accession>
<comment type="caution">
    <text evidence="2">The sequence shown here is derived from an EMBL/GenBank/DDBJ whole genome shotgun (WGS) entry which is preliminary data.</text>
</comment>
<keyword evidence="3" id="KW-1185">Reference proteome</keyword>
<dbReference type="EMBL" id="JARKIE010000017">
    <property type="protein sequence ID" value="KAJ7701553.1"/>
    <property type="molecule type" value="Genomic_DNA"/>
</dbReference>
<evidence type="ECO:0000256" key="1">
    <source>
        <dbReference type="SAM" id="MobiDB-lite"/>
    </source>
</evidence>
<dbReference type="InterPro" id="IPR041078">
    <property type="entry name" value="Plavaka"/>
</dbReference>
<dbReference type="Proteomes" id="UP001221757">
    <property type="component" value="Unassembled WGS sequence"/>
</dbReference>
<feature type="region of interest" description="Disordered" evidence="1">
    <location>
        <begin position="1"/>
        <end position="42"/>
    </location>
</feature>
<protein>
    <submittedName>
        <fullName evidence="2">Uncharacterized protein</fullName>
    </submittedName>
</protein>
<evidence type="ECO:0000313" key="2">
    <source>
        <dbReference type="EMBL" id="KAJ7701553.1"/>
    </source>
</evidence>
<name>A0AAD7GMF3_MYCRO</name>